<sequence>MFRYFSKDQNVTRLLGW</sequence>
<evidence type="ECO:0000313" key="1">
    <source>
        <dbReference type="EMBL" id="ETW18744.1"/>
    </source>
</evidence>
<accession>A0A024V8G5</accession>
<reference evidence="1 2" key="1">
    <citation type="submission" date="2013-02" db="EMBL/GenBank/DDBJ databases">
        <title>The Genome Annotation of Plasmodium falciparum Vietnam Oak-Knoll (FVO).</title>
        <authorList>
            <consortium name="The Broad Institute Genome Sequencing Platform"/>
            <consortium name="The Broad Institute Genome Sequencing Center for Infectious Disease"/>
            <person name="Neafsey D."/>
            <person name="Hoffman S."/>
            <person name="Volkman S."/>
            <person name="Rosenthal P."/>
            <person name="Walker B."/>
            <person name="Young S.K."/>
            <person name="Zeng Q."/>
            <person name="Gargeya S."/>
            <person name="Fitzgerald M."/>
            <person name="Haas B."/>
            <person name="Abouelleil A."/>
            <person name="Allen A.W."/>
            <person name="Alvarado L."/>
            <person name="Arachchi H.M."/>
            <person name="Berlin A.M."/>
            <person name="Chapman S.B."/>
            <person name="Gainer-Dewar J."/>
            <person name="Goldberg J."/>
            <person name="Griggs A."/>
            <person name="Gujja S."/>
            <person name="Hansen M."/>
            <person name="Howarth C."/>
            <person name="Imamovic A."/>
            <person name="Ireland A."/>
            <person name="Larimer J."/>
            <person name="McCowan C."/>
            <person name="Murphy C."/>
            <person name="Pearson M."/>
            <person name="Poon T.W."/>
            <person name="Priest M."/>
            <person name="Roberts A."/>
            <person name="Saif S."/>
            <person name="Shea T."/>
            <person name="Sisk P."/>
            <person name="Sykes S."/>
            <person name="Wortman J."/>
            <person name="Nusbaum C."/>
            <person name="Birren B."/>
        </authorList>
    </citation>
    <scope>NUCLEOTIDE SEQUENCE [LARGE SCALE GENOMIC DNA]</scope>
    <source>
        <strain evidence="2">Vietnam Oak-Knoll (FVO)</strain>
    </source>
</reference>
<gene>
    <name evidence="1" type="ORF">PFFVO_02639</name>
</gene>
<dbReference type="Proteomes" id="UP000030690">
    <property type="component" value="Unassembled WGS sequence"/>
</dbReference>
<reference evidence="1 2" key="2">
    <citation type="submission" date="2013-02" db="EMBL/GenBank/DDBJ databases">
        <title>The Genome Sequence of Plasmodium falciparum Vietnam Oak-Knoll (FVO).</title>
        <authorList>
            <consortium name="The Broad Institute Genome Sequencing Platform"/>
            <consortium name="The Broad Institute Genome Sequencing Center for Infectious Disease"/>
            <person name="Neafsey D."/>
            <person name="Cheeseman I."/>
            <person name="Volkman S."/>
            <person name="Adams J."/>
            <person name="Walker B."/>
            <person name="Young S.K."/>
            <person name="Zeng Q."/>
            <person name="Gargeya S."/>
            <person name="Fitzgerald M."/>
            <person name="Haas B."/>
            <person name="Abouelleil A."/>
            <person name="Alvarado L."/>
            <person name="Arachchi H.M."/>
            <person name="Berlin A.M."/>
            <person name="Chapman S.B."/>
            <person name="Dewar J."/>
            <person name="Goldberg J."/>
            <person name="Griggs A."/>
            <person name="Gujja S."/>
            <person name="Hansen M."/>
            <person name="Howarth C."/>
            <person name="Imamovic A."/>
            <person name="Larimer J."/>
            <person name="McCowan C."/>
            <person name="Murphy C."/>
            <person name="Neiman D."/>
            <person name="Pearson M."/>
            <person name="Priest M."/>
            <person name="Roberts A."/>
            <person name="Saif S."/>
            <person name="Shea T."/>
            <person name="Sisk P."/>
            <person name="Sykes S."/>
            <person name="Wortman J."/>
            <person name="Nusbaum C."/>
            <person name="Birren B."/>
        </authorList>
    </citation>
    <scope>NUCLEOTIDE SEQUENCE [LARGE SCALE GENOMIC DNA]</scope>
    <source>
        <strain evidence="2">Vietnam Oak-Knoll (FVO)</strain>
    </source>
</reference>
<organism evidence="1 2">
    <name type="scientific">Plasmodium falciparum Vietnam Oak-Knoll</name>
    <name type="common">FVO</name>
    <dbReference type="NCBI Taxonomy" id="1036723"/>
    <lineage>
        <taxon>Eukaryota</taxon>
        <taxon>Sar</taxon>
        <taxon>Alveolata</taxon>
        <taxon>Apicomplexa</taxon>
        <taxon>Aconoidasida</taxon>
        <taxon>Haemosporida</taxon>
        <taxon>Plasmodiidae</taxon>
        <taxon>Plasmodium</taxon>
        <taxon>Plasmodium (Laverania)</taxon>
    </lineage>
</organism>
<dbReference type="AlphaFoldDB" id="A0A024V8G5"/>
<evidence type="ECO:0000313" key="2">
    <source>
        <dbReference type="Proteomes" id="UP000030690"/>
    </source>
</evidence>
<name>A0A024V8G5_PLAFA</name>
<proteinExistence type="predicted"/>
<dbReference type="EMBL" id="KI925078">
    <property type="protein sequence ID" value="ETW18744.1"/>
    <property type="molecule type" value="Genomic_DNA"/>
</dbReference>
<protein>
    <submittedName>
        <fullName evidence="1">Uncharacterized protein</fullName>
    </submittedName>
</protein>